<dbReference type="EMBL" id="BSNK01000001">
    <property type="protein sequence ID" value="GLQ22364.1"/>
    <property type="molecule type" value="Genomic_DNA"/>
</dbReference>
<name>A0ABQ5V6L8_9PROT</name>
<dbReference type="PRINTS" id="PR00455">
    <property type="entry name" value="HTHTETR"/>
</dbReference>
<protein>
    <recommendedName>
        <fullName evidence="6">HTH tetR-type domain-containing protein</fullName>
    </recommendedName>
</protein>
<evidence type="ECO:0000256" key="5">
    <source>
        <dbReference type="SAM" id="Coils"/>
    </source>
</evidence>
<evidence type="ECO:0000313" key="7">
    <source>
        <dbReference type="EMBL" id="GLQ22364.1"/>
    </source>
</evidence>
<feature type="domain" description="HTH tetR-type" evidence="6">
    <location>
        <begin position="15"/>
        <end position="75"/>
    </location>
</feature>
<reference evidence="7" key="1">
    <citation type="journal article" date="2014" name="Int. J. Syst. Evol. Microbiol.">
        <title>Complete genome of a new Firmicutes species belonging to the dominant human colonic microbiota ('Ruminococcus bicirculans') reveals two chromosomes and a selective capacity to utilize plant glucans.</title>
        <authorList>
            <consortium name="NISC Comparative Sequencing Program"/>
            <person name="Wegmann U."/>
            <person name="Louis P."/>
            <person name="Goesmann A."/>
            <person name="Henrissat B."/>
            <person name="Duncan S.H."/>
            <person name="Flint H.J."/>
        </authorList>
    </citation>
    <scope>NUCLEOTIDE SEQUENCE</scope>
    <source>
        <strain evidence="7">NBRC 108219</strain>
    </source>
</reference>
<dbReference type="Pfam" id="PF00440">
    <property type="entry name" value="TetR_N"/>
    <property type="match status" value="1"/>
</dbReference>
<evidence type="ECO:0000256" key="1">
    <source>
        <dbReference type="ARBA" id="ARBA00023015"/>
    </source>
</evidence>
<dbReference type="InterPro" id="IPR009057">
    <property type="entry name" value="Homeodomain-like_sf"/>
</dbReference>
<dbReference type="InterPro" id="IPR050109">
    <property type="entry name" value="HTH-type_TetR-like_transc_reg"/>
</dbReference>
<evidence type="ECO:0000259" key="6">
    <source>
        <dbReference type="PROSITE" id="PS50977"/>
    </source>
</evidence>
<dbReference type="PANTHER" id="PTHR30055">
    <property type="entry name" value="HTH-TYPE TRANSCRIPTIONAL REGULATOR RUTR"/>
    <property type="match status" value="1"/>
</dbReference>
<dbReference type="Gene3D" id="1.10.357.10">
    <property type="entry name" value="Tetracycline Repressor, domain 2"/>
    <property type="match status" value="1"/>
</dbReference>
<keyword evidence="8" id="KW-1185">Reference proteome</keyword>
<proteinExistence type="predicted"/>
<gene>
    <name evidence="7" type="ORF">GCM10007853_02380</name>
</gene>
<feature type="coiled-coil region" evidence="5">
    <location>
        <begin position="61"/>
        <end position="88"/>
    </location>
</feature>
<accession>A0ABQ5V6L8</accession>
<keyword evidence="1" id="KW-0805">Transcription regulation</keyword>
<evidence type="ECO:0000256" key="4">
    <source>
        <dbReference type="PROSITE-ProRule" id="PRU00335"/>
    </source>
</evidence>
<keyword evidence="2 4" id="KW-0238">DNA-binding</keyword>
<dbReference type="Proteomes" id="UP001161391">
    <property type="component" value="Unassembled WGS sequence"/>
</dbReference>
<organism evidence="7 8">
    <name type="scientific">Algimonas ampicilliniresistens</name>
    <dbReference type="NCBI Taxonomy" id="1298735"/>
    <lineage>
        <taxon>Bacteria</taxon>
        <taxon>Pseudomonadati</taxon>
        <taxon>Pseudomonadota</taxon>
        <taxon>Alphaproteobacteria</taxon>
        <taxon>Maricaulales</taxon>
        <taxon>Robiginitomaculaceae</taxon>
        <taxon>Algimonas</taxon>
    </lineage>
</organism>
<reference evidence="7" key="2">
    <citation type="submission" date="2023-01" db="EMBL/GenBank/DDBJ databases">
        <title>Draft genome sequence of Algimonas ampicilliniresistens strain NBRC 108219.</title>
        <authorList>
            <person name="Sun Q."/>
            <person name="Mori K."/>
        </authorList>
    </citation>
    <scope>NUCLEOTIDE SEQUENCE</scope>
    <source>
        <strain evidence="7">NBRC 108219</strain>
    </source>
</reference>
<dbReference type="RefSeq" id="WP_284386684.1">
    <property type="nucleotide sequence ID" value="NZ_BSNK01000001.1"/>
</dbReference>
<evidence type="ECO:0000256" key="2">
    <source>
        <dbReference type="ARBA" id="ARBA00023125"/>
    </source>
</evidence>
<comment type="caution">
    <text evidence="7">The sequence shown here is derived from an EMBL/GenBank/DDBJ whole genome shotgun (WGS) entry which is preliminary data.</text>
</comment>
<evidence type="ECO:0000313" key="8">
    <source>
        <dbReference type="Proteomes" id="UP001161391"/>
    </source>
</evidence>
<dbReference type="PANTHER" id="PTHR30055:SF234">
    <property type="entry name" value="HTH-TYPE TRANSCRIPTIONAL REGULATOR BETI"/>
    <property type="match status" value="1"/>
</dbReference>
<dbReference type="InterPro" id="IPR001647">
    <property type="entry name" value="HTH_TetR"/>
</dbReference>
<evidence type="ECO:0000256" key="3">
    <source>
        <dbReference type="ARBA" id="ARBA00023163"/>
    </source>
</evidence>
<keyword evidence="3" id="KW-0804">Transcription</keyword>
<feature type="DNA-binding region" description="H-T-H motif" evidence="4">
    <location>
        <begin position="38"/>
        <end position="57"/>
    </location>
</feature>
<dbReference type="PROSITE" id="PS50977">
    <property type="entry name" value="HTH_TETR_2"/>
    <property type="match status" value="1"/>
</dbReference>
<keyword evidence="5" id="KW-0175">Coiled coil</keyword>
<sequence length="224" mass="24565">MSSTTPAKRRRYSPEKRRAMILDHAAEVVASEGVSAATMERIARQADVSKSLIYAYFENVTELLRELLQRELRRLRRLQAQAAATTEDFSEMVRAVTHQYIGYIAERGLILQRLQSEPSLADGRDPTDYSRPDAVRFVAKVVSANFDMPMDLAIACTDISFGIPAAAGHFLESETTDPAWVEDITVQMIIGSIEGVSNAYKAGQLASVASDEDTLHGVDGVAAV</sequence>
<dbReference type="SUPFAM" id="SSF46689">
    <property type="entry name" value="Homeodomain-like"/>
    <property type="match status" value="1"/>
</dbReference>